<reference evidence="12" key="1">
    <citation type="submission" date="2019-08" db="EMBL/GenBank/DDBJ databases">
        <authorList>
            <person name="Kucharzyk K."/>
            <person name="Murdoch R.W."/>
            <person name="Higgins S."/>
            <person name="Loffler F."/>
        </authorList>
    </citation>
    <scope>NUCLEOTIDE SEQUENCE</scope>
</reference>
<evidence type="ECO:0000256" key="5">
    <source>
        <dbReference type="ARBA" id="ARBA00022679"/>
    </source>
</evidence>
<protein>
    <recommendedName>
        <fullName evidence="3">(d)CMP kinase</fullName>
        <ecNumber evidence="3">2.7.4.25</ecNumber>
    </recommendedName>
</protein>
<gene>
    <name evidence="12" type="primary">cmk_52</name>
    <name evidence="12" type="ORF">SDC9_111170</name>
</gene>
<name>A0A645BR26_9ZZZZ</name>
<dbReference type="NCBIfam" id="TIGR02173">
    <property type="entry name" value="cyt_kin_arch"/>
    <property type="match status" value="1"/>
</dbReference>
<dbReference type="HAMAP" id="MF_00239">
    <property type="entry name" value="Cytidyl_kinase_type2"/>
    <property type="match status" value="1"/>
</dbReference>
<evidence type="ECO:0000256" key="9">
    <source>
        <dbReference type="ARBA" id="ARBA00047615"/>
    </source>
</evidence>
<keyword evidence="8" id="KW-0067">ATP-binding</keyword>
<comment type="caution">
    <text evidence="12">The sequence shown here is derived from an EMBL/GenBank/DDBJ whole genome shotgun (WGS) entry which is preliminary data.</text>
</comment>
<keyword evidence="6" id="KW-0547">Nucleotide-binding</keyword>
<keyword evidence="5 12" id="KW-0808">Transferase</keyword>
<dbReference type="GO" id="GO:0005524">
    <property type="term" value="F:ATP binding"/>
    <property type="evidence" value="ECO:0007669"/>
    <property type="project" value="UniProtKB-KW"/>
</dbReference>
<dbReference type="EMBL" id="VSSQ01019864">
    <property type="protein sequence ID" value="MPM64284.1"/>
    <property type="molecule type" value="Genomic_DNA"/>
</dbReference>
<dbReference type="GO" id="GO:0036431">
    <property type="term" value="F:dCMP kinase activity"/>
    <property type="evidence" value="ECO:0007669"/>
    <property type="project" value="InterPro"/>
</dbReference>
<comment type="similarity">
    <text evidence="2">Belongs to the cytidylate kinase family. Type 2 subfamily.</text>
</comment>
<comment type="catalytic activity">
    <reaction evidence="9">
        <text>dCMP + ATP = dCDP + ADP</text>
        <dbReference type="Rhea" id="RHEA:25094"/>
        <dbReference type="ChEBI" id="CHEBI:30616"/>
        <dbReference type="ChEBI" id="CHEBI:57566"/>
        <dbReference type="ChEBI" id="CHEBI:58593"/>
        <dbReference type="ChEBI" id="CHEBI:456216"/>
        <dbReference type="EC" id="2.7.4.25"/>
    </reaction>
</comment>
<evidence type="ECO:0000256" key="4">
    <source>
        <dbReference type="ARBA" id="ARBA00022490"/>
    </source>
</evidence>
<evidence type="ECO:0000256" key="6">
    <source>
        <dbReference type="ARBA" id="ARBA00022741"/>
    </source>
</evidence>
<dbReference type="InterPro" id="IPR011994">
    <property type="entry name" value="Cytidylate_kinase_dom"/>
</dbReference>
<dbReference type="GO" id="GO:0036430">
    <property type="term" value="F:CMP kinase activity"/>
    <property type="evidence" value="ECO:0007669"/>
    <property type="project" value="RHEA"/>
</dbReference>
<evidence type="ECO:0000313" key="12">
    <source>
        <dbReference type="EMBL" id="MPM64284.1"/>
    </source>
</evidence>
<dbReference type="GO" id="GO:0005737">
    <property type="term" value="C:cytoplasm"/>
    <property type="evidence" value="ECO:0007669"/>
    <property type="project" value="UniProtKB-SubCell"/>
</dbReference>
<evidence type="ECO:0000256" key="7">
    <source>
        <dbReference type="ARBA" id="ARBA00022777"/>
    </source>
</evidence>
<feature type="region of interest" description="Disordered" evidence="11">
    <location>
        <begin position="111"/>
        <end position="131"/>
    </location>
</feature>
<keyword evidence="4" id="KW-0963">Cytoplasm</keyword>
<comment type="subcellular location">
    <subcellularLocation>
        <location evidence="1">Cytoplasm</location>
    </subcellularLocation>
</comment>
<accession>A0A645BR26</accession>
<evidence type="ECO:0000256" key="8">
    <source>
        <dbReference type="ARBA" id="ARBA00022840"/>
    </source>
</evidence>
<organism evidence="12">
    <name type="scientific">bioreactor metagenome</name>
    <dbReference type="NCBI Taxonomy" id="1076179"/>
    <lineage>
        <taxon>unclassified sequences</taxon>
        <taxon>metagenomes</taxon>
        <taxon>ecological metagenomes</taxon>
    </lineage>
</organism>
<evidence type="ECO:0000256" key="1">
    <source>
        <dbReference type="ARBA" id="ARBA00004496"/>
    </source>
</evidence>
<dbReference type="Pfam" id="PF13189">
    <property type="entry name" value="Cytidylate_kin2"/>
    <property type="match status" value="1"/>
</dbReference>
<proteinExistence type="inferred from homology"/>
<dbReference type="SUPFAM" id="SSF52540">
    <property type="entry name" value="P-loop containing nucleoside triphosphate hydrolases"/>
    <property type="match status" value="1"/>
</dbReference>
<dbReference type="EC" id="2.7.4.25" evidence="3"/>
<dbReference type="InterPro" id="IPR011892">
    <property type="entry name" value="Cyt_kin_arch"/>
</dbReference>
<evidence type="ECO:0000256" key="3">
    <source>
        <dbReference type="ARBA" id="ARBA00012906"/>
    </source>
</evidence>
<dbReference type="CDD" id="cd02020">
    <property type="entry name" value="CMPK"/>
    <property type="match status" value="1"/>
</dbReference>
<comment type="catalytic activity">
    <reaction evidence="10">
        <text>CMP + ATP = CDP + ADP</text>
        <dbReference type="Rhea" id="RHEA:11600"/>
        <dbReference type="ChEBI" id="CHEBI:30616"/>
        <dbReference type="ChEBI" id="CHEBI:58069"/>
        <dbReference type="ChEBI" id="CHEBI:60377"/>
        <dbReference type="ChEBI" id="CHEBI:456216"/>
        <dbReference type="EC" id="2.7.4.25"/>
    </reaction>
</comment>
<dbReference type="Gene3D" id="3.40.50.300">
    <property type="entry name" value="P-loop containing nucleotide triphosphate hydrolases"/>
    <property type="match status" value="1"/>
</dbReference>
<evidence type="ECO:0000256" key="2">
    <source>
        <dbReference type="ARBA" id="ARBA00011005"/>
    </source>
</evidence>
<keyword evidence="7 12" id="KW-0418">Kinase</keyword>
<dbReference type="InterPro" id="IPR027417">
    <property type="entry name" value="P-loop_NTPase"/>
</dbReference>
<evidence type="ECO:0000256" key="10">
    <source>
        <dbReference type="ARBA" id="ARBA00048478"/>
    </source>
</evidence>
<evidence type="ECO:0000256" key="11">
    <source>
        <dbReference type="SAM" id="MobiDB-lite"/>
    </source>
</evidence>
<dbReference type="AlphaFoldDB" id="A0A645BR26"/>
<sequence>MTGARVRIAISGKSGCGNTTVSKLVADRLGYPMINFTFRTLSEEKGIEFWTFCKLAEQTDEYDLEVDRRQVEMAQAEESCVLGSRLAIWMLKEAELKVYLTASSEERARRITEREGGSLSERMEQTQRRDENDSKRYLRLYGIDNSDTSIADLVIDTSDLGPEQVADIIIAEVQKREHL</sequence>